<protein>
    <recommendedName>
        <fullName evidence="4">OmpR/PhoB-type domain-containing protein</fullName>
    </recommendedName>
</protein>
<name>A0A0N0ZAQ2_9GAMM</name>
<dbReference type="InterPro" id="IPR001867">
    <property type="entry name" value="OmpR/PhoB-type_DNA-bd"/>
</dbReference>
<dbReference type="SUPFAM" id="SSF46894">
    <property type="entry name" value="C-terminal effector domain of the bipartite response regulators"/>
    <property type="match status" value="1"/>
</dbReference>
<reference evidence="5 6" key="1">
    <citation type="submission" date="2015-07" db="EMBL/GenBank/DDBJ databases">
        <title>ATOL: Assembling a taxonomically balanced genome-scale reconstruction of the evolutionary history of the Enterobacteriaceae.</title>
        <authorList>
            <person name="Plunkett G.III."/>
            <person name="Neeno-Eckwall E.C."/>
            <person name="Glasner J.D."/>
            <person name="Perna N.T."/>
        </authorList>
    </citation>
    <scope>NUCLEOTIDE SEQUENCE [LARGE SCALE GENOMIC DNA]</scope>
    <source>
        <strain evidence="5 6">ATCC 35017</strain>
    </source>
</reference>
<evidence type="ECO:0000256" key="1">
    <source>
        <dbReference type="ARBA" id="ARBA00023125"/>
    </source>
</evidence>
<evidence type="ECO:0000313" key="6">
    <source>
        <dbReference type="Proteomes" id="UP000053226"/>
    </source>
</evidence>
<dbReference type="OrthoDB" id="6591689at2"/>
<dbReference type="Pfam" id="PF00486">
    <property type="entry name" value="Trans_reg_C"/>
    <property type="match status" value="1"/>
</dbReference>
<sequence>MINNLTYLINNTLLFSPEDGVLSLKDDQKNSELLSKPAARLFNELIRLYHNGHLATRDELLINVWENYGLVGSNNNLNTYISEIRKKIENLGENPRIIVTIPKKGFRLEGEITEYLLAEDSSLSIDKNQTIAAPQINSSNDNNTDDSVKTYQPIIDNHHVDIITQIPDVNTNPFNPHKIRVFKRSIKNKTLTVIIIIMIFLYSLFLFVSKDHFSFTQLVEYNELTKIDHCSLQVSPQRNRTLDNYDITMIKKILNENNISCSQGDKFVFLSYSNTSIDINRDYFIGICDAINNKKMNCISINQQRL</sequence>
<dbReference type="Proteomes" id="UP000053226">
    <property type="component" value="Unassembled WGS sequence"/>
</dbReference>
<dbReference type="EMBL" id="LGAA01000009">
    <property type="protein sequence ID" value="KPD03599.1"/>
    <property type="molecule type" value="Genomic_DNA"/>
</dbReference>
<evidence type="ECO:0000256" key="2">
    <source>
        <dbReference type="PROSITE-ProRule" id="PRU01091"/>
    </source>
</evidence>
<proteinExistence type="predicted"/>
<keyword evidence="3" id="KW-1133">Transmembrane helix</keyword>
<dbReference type="GO" id="GO:0000160">
    <property type="term" value="P:phosphorelay signal transduction system"/>
    <property type="evidence" value="ECO:0007669"/>
    <property type="project" value="InterPro"/>
</dbReference>
<dbReference type="SMART" id="SM00862">
    <property type="entry name" value="Trans_reg_C"/>
    <property type="match status" value="1"/>
</dbReference>
<keyword evidence="6" id="KW-1185">Reference proteome</keyword>
<dbReference type="GO" id="GO:0003677">
    <property type="term" value="F:DNA binding"/>
    <property type="evidence" value="ECO:0007669"/>
    <property type="project" value="UniProtKB-UniRule"/>
</dbReference>
<dbReference type="Gene3D" id="1.10.10.10">
    <property type="entry name" value="Winged helix-like DNA-binding domain superfamily/Winged helix DNA-binding domain"/>
    <property type="match status" value="1"/>
</dbReference>
<evidence type="ECO:0000259" key="4">
    <source>
        <dbReference type="PROSITE" id="PS51755"/>
    </source>
</evidence>
<dbReference type="InterPro" id="IPR016032">
    <property type="entry name" value="Sig_transdc_resp-reg_C-effctor"/>
</dbReference>
<evidence type="ECO:0000256" key="3">
    <source>
        <dbReference type="SAM" id="Phobius"/>
    </source>
</evidence>
<feature type="transmembrane region" description="Helical" evidence="3">
    <location>
        <begin position="190"/>
        <end position="208"/>
    </location>
</feature>
<gene>
    <name evidence="5" type="ORF">M992_0889</name>
</gene>
<keyword evidence="3" id="KW-0812">Transmembrane</keyword>
<feature type="DNA-binding region" description="OmpR/PhoB-type" evidence="2">
    <location>
        <begin position="4"/>
        <end position="110"/>
    </location>
</feature>
<accession>A0A0N0ZAQ2</accession>
<dbReference type="AlphaFoldDB" id="A0A0N0ZAQ2"/>
<evidence type="ECO:0000313" key="5">
    <source>
        <dbReference type="EMBL" id="KPD03599.1"/>
    </source>
</evidence>
<keyword evidence="3" id="KW-0472">Membrane</keyword>
<dbReference type="PROSITE" id="PS51755">
    <property type="entry name" value="OMPR_PHOB"/>
    <property type="match status" value="1"/>
</dbReference>
<dbReference type="RefSeq" id="WP_053907484.1">
    <property type="nucleotide sequence ID" value="NZ_CAWMUS010000009.1"/>
</dbReference>
<feature type="domain" description="OmpR/PhoB-type" evidence="4">
    <location>
        <begin position="4"/>
        <end position="110"/>
    </location>
</feature>
<dbReference type="InterPro" id="IPR036388">
    <property type="entry name" value="WH-like_DNA-bd_sf"/>
</dbReference>
<keyword evidence="1 2" id="KW-0238">DNA-binding</keyword>
<organism evidence="5 6">
    <name type="scientific">Moellerella wisconsensis ATCC 35017</name>
    <dbReference type="NCBI Taxonomy" id="1354267"/>
    <lineage>
        <taxon>Bacteria</taxon>
        <taxon>Pseudomonadati</taxon>
        <taxon>Pseudomonadota</taxon>
        <taxon>Gammaproteobacteria</taxon>
        <taxon>Enterobacterales</taxon>
        <taxon>Morganellaceae</taxon>
        <taxon>Moellerella</taxon>
    </lineage>
</organism>
<dbReference type="GO" id="GO:0006355">
    <property type="term" value="P:regulation of DNA-templated transcription"/>
    <property type="evidence" value="ECO:0007669"/>
    <property type="project" value="InterPro"/>
</dbReference>
<dbReference type="CDD" id="cd00383">
    <property type="entry name" value="trans_reg_C"/>
    <property type="match status" value="1"/>
</dbReference>
<comment type="caution">
    <text evidence="5">The sequence shown here is derived from an EMBL/GenBank/DDBJ whole genome shotgun (WGS) entry which is preliminary data.</text>
</comment>